<gene>
    <name evidence="1" type="ORF">ACFPOG_12380</name>
</gene>
<keyword evidence="2" id="KW-1185">Reference proteome</keyword>
<comment type="caution">
    <text evidence="1">The sequence shown here is derived from an EMBL/GenBank/DDBJ whole genome shotgun (WGS) entry which is preliminary data.</text>
</comment>
<dbReference type="EMBL" id="JBHSMJ010000017">
    <property type="protein sequence ID" value="MFC5449063.1"/>
    <property type="molecule type" value="Genomic_DNA"/>
</dbReference>
<evidence type="ECO:0000313" key="1">
    <source>
        <dbReference type="EMBL" id="MFC5449063.1"/>
    </source>
</evidence>
<organism evidence="1 2">
    <name type="scientific">Paenibacillus aestuarii</name>
    <dbReference type="NCBI Taxonomy" id="516965"/>
    <lineage>
        <taxon>Bacteria</taxon>
        <taxon>Bacillati</taxon>
        <taxon>Bacillota</taxon>
        <taxon>Bacilli</taxon>
        <taxon>Bacillales</taxon>
        <taxon>Paenibacillaceae</taxon>
        <taxon>Paenibacillus</taxon>
    </lineage>
</organism>
<protein>
    <submittedName>
        <fullName evidence="1">Uncharacterized protein</fullName>
    </submittedName>
</protein>
<dbReference type="Proteomes" id="UP001596044">
    <property type="component" value="Unassembled WGS sequence"/>
</dbReference>
<sequence length="83" mass="9341">MGVVIPIRKNRLQEMEYAIRTLLNNGVTIDEIKMGSLEALTELVKIENPQLSQSQAAEEADQFITKLFKKVGIDITLGHEMVK</sequence>
<name>A0ABW0K8A8_9BACL</name>
<proteinExistence type="predicted"/>
<dbReference type="RefSeq" id="WP_377524611.1">
    <property type="nucleotide sequence ID" value="NZ_JBHSMJ010000017.1"/>
</dbReference>
<accession>A0ABW0K8A8</accession>
<reference evidence="2" key="1">
    <citation type="journal article" date="2019" name="Int. J. Syst. Evol. Microbiol.">
        <title>The Global Catalogue of Microorganisms (GCM) 10K type strain sequencing project: providing services to taxonomists for standard genome sequencing and annotation.</title>
        <authorList>
            <consortium name="The Broad Institute Genomics Platform"/>
            <consortium name="The Broad Institute Genome Sequencing Center for Infectious Disease"/>
            <person name="Wu L."/>
            <person name="Ma J."/>
        </authorList>
    </citation>
    <scope>NUCLEOTIDE SEQUENCE [LARGE SCALE GENOMIC DNA]</scope>
    <source>
        <strain evidence="2">KACC 11904</strain>
    </source>
</reference>
<evidence type="ECO:0000313" key="2">
    <source>
        <dbReference type="Proteomes" id="UP001596044"/>
    </source>
</evidence>